<gene>
    <name evidence="2" type="ORF">M422DRAFT_106883</name>
</gene>
<feature type="region of interest" description="Disordered" evidence="1">
    <location>
        <begin position="102"/>
        <end position="141"/>
    </location>
</feature>
<dbReference type="EMBL" id="KN837141">
    <property type="protein sequence ID" value="KIJ40833.1"/>
    <property type="molecule type" value="Genomic_DNA"/>
</dbReference>
<evidence type="ECO:0000313" key="2">
    <source>
        <dbReference type="EMBL" id="KIJ40833.1"/>
    </source>
</evidence>
<reference evidence="2 3" key="1">
    <citation type="submission" date="2014-06" db="EMBL/GenBank/DDBJ databases">
        <title>Evolutionary Origins and Diversification of the Mycorrhizal Mutualists.</title>
        <authorList>
            <consortium name="DOE Joint Genome Institute"/>
            <consortium name="Mycorrhizal Genomics Consortium"/>
            <person name="Kohler A."/>
            <person name="Kuo A."/>
            <person name="Nagy L.G."/>
            <person name="Floudas D."/>
            <person name="Copeland A."/>
            <person name="Barry K.W."/>
            <person name="Cichocki N."/>
            <person name="Veneault-Fourrey C."/>
            <person name="LaButti K."/>
            <person name="Lindquist E.A."/>
            <person name="Lipzen A."/>
            <person name="Lundell T."/>
            <person name="Morin E."/>
            <person name="Murat C."/>
            <person name="Riley R."/>
            <person name="Ohm R."/>
            <person name="Sun H."/>
            <person name="Tunlid A."/>
            <person name="Henrissat B."/>
            <person name="Grigoriev I.V."/>
            <person name="Hibbett D.S."/>
            <person name="Martin F."/>
        </authorList>
    </citation>
    <scope>NUCLEOTIDE SEQUENCE [LARGE SCALE GENOMIC DNA]</scope>
    <source>
        <strain evidence="2 3">SS14</strain>
    </source>
</reference>
<feature type="non-terminal residue" evidence="2">
    <location>
        <position position="1"/>
    </location>
</feature>
<evidence type="ECO:0000313" key="3">
    <source>
        <dbReference type="Proteomes" id="UP000054279"/>
    </source>
</evidence>
<dbReference type="AlphaFoldDB" id="A0A0C9UCK8"/>
<dbReference type="HOGENOM" id="CLU_036419_0_0_1"/>
<evidence type="ECO:0000256" key="1">
    <source>
        <dbReference type="SAM" id="MobiDB-lite"/>
    </source>
</evidence>
<organism evidence="2 3">
    <name type="scientific">Sphaerobolus stellatus (strain SS14)</name>
    <dbReference type="NCBI Taxonomy" id="990650"/>
    <lineage>
        <taxon>Eukaryota</taxon>
        <taxon>Fungi</taxon>
        <taxon>Dikarya</taxon>
        <taxon>Basidiomycota</taxon>
        <taxon>Agaricomycotina</taxon>
        <taxon>Agaricomycetes</taxon>
        <taxon>Phallomycetidae</taxon>
        <taxon>Geastrales</taxon>
        <taxon>Sphaerobolaceae</taxon>
        <taxon>Sphaerobolus</taxon>
    </lineage>
</organism>
<protein>
    <submittedName>
        <fullName evidence="2">Uncharacterized protein</fullName>
    </submittedName>
</protein>
<proteinExistence type="predicted"/>
<dbReference type="Proteomes" id="UP000054279">
    <property type="component" value="Unassembled WGS sequence"/>
</dbReference>
<name>A0A0C9UCK8_SPHS4</name>
<dbReference type="OrthoDB" id="3041043at2759"/>
<keyword evidence="3" id="KW-1185">Reference proteome</keyword>
<feature type="non-terminal residue" evidence="2">
    <location>
        <position position="194"/>
    </location>
</feature>
<feature type="compositionally biased region" description="Acidic residues" evidence="1">
    <location>
        <begin position="123"/>
        <end position="141"/>
    </location>
</feature>
<accession>A0A0C9UCK8</accession>
<sequence length="194" mass="22095">ILCFLSTSDLYRFGASCKYIQMIVQDFAISTFSVNRRLKKFFEDPESFRKMQAETGTLVSGSFVLQILLREYWPSSDLDLYIWPNEYDNVKEWLKSAGYAEKGRESNLQNPEETEVNASDHGEMEEDNGDEPTSEVTSEEDELSVASLSSSYPLSSLVAVTFFEKKVKGKETLRVQIMVPEATPIQSILRFHSS</sequence>